<dbReference type="OrthoDB" id="10252174at2759"/>
<dbReference type="InterPro" id="IPR026581">
    <property type="entry name" value="TCP10L/CENPJ"/>
</dbReference>
<dbReference type="GO" id="GO:0015631">
    <property type="term" value="F:tubulin binding"/>
    <property type="evidence" value="ECO:0007669"/>
    <property type="project" value="TreeGrafter"/>
</dbReference>
<proteinExistence type="inferred from homology"/>
<evidence type="ECO:0000313" key="6">
    <source>
        <dbReference type="Proteomes" id="UP000281406"/>
    </source>
</evidence>
<evidence type="ECO:0000256" key="2">
    <source>
        <dbReference type="SAM" id="MobiDB-lite"/>
    </source>
</evidence>
<sequence>MSAEIPQNRTVVETSLSQKTNIFQSVSSVVQHHEESQSSCQLPPMSESDPSFPSKSVSQEAFEEQRVSEMGRSACQPAQHMSERSPQENPGQNELLLQRQVKQLQRVLQEQNALLSLISPGLTLSPKFLAHWQAQTAQSSSEADPLNPTENLDAFKECSTKPSYSGQSENKSEALATNNSNDVAPSAELRCLSPIKEESSEPAQEDCPLSPFGLRQGLPPNPEERPIRPGLREEQKTFEEFVEEHLKTDQAVLQYENQVSTQITGAEKRNFLRKGEGTSRISKGKDCSQSVKRRCSISPQTMNIKPSQQSVRATEKMPNRSSPALKGVGNLSDQISGLEDSLKRTIALQEDNYSSNNKGKVKALTANIANNAASLKSKHSEGVMRNYGKTNGSKPSGSAQAQGGGVGFKKINDHIVKVNEKNCLAKHYPQSGHTSKEVNLTDEVMESLALNESNDSTSSEDGPNSQPHSSFPHYLSRHTDLKDQSLDLSDGDYASDAPSETRFNEEDRISTPMSSSSSFSSDSELKSLEESMANCSKKTEESGANSDFRPPSAPEPLTKTFPKVKVTLEDITHGMEQEKPHTSIRSKMEEHGFNGEDGCRPLLRLKKELHEPQDLREQISSLKQQLMERESHWSQAHSLLQSCVEALTRENKELHSRLSTNKRLHQSAGSSAPQGGSYSAGSLFYHHTDCNDAQMASQARKDKVQEETHYPDGRVDRLFMNGCRVITFRNGTKKEIGVDKSVTVTFFNGDVKRTLADGTVVCIMSPLENTVVLIYYYCDAQTTHSTYPSGLEVVQFPNNQREKHHPDGTREISFPDGTVKILHSDGREESVFPDGTIVKISQHGEKMVEFTNGQIEIHTSQYKRRMYPDGTIKTVYTNGRRETKFSSGRVRIKNNECIIMDKK</sequence>
<evidence type="ECO:0000313" key="5">
    <source>
        <dbReference type="EMBL" id="ROL52488.1"/>
    </source>
</evidence>
<protein>
    <submittedName>
        <fullName evidence="5">Centromere protein J</fullName>
    </submittedName>
</protein>
<dbReference type="GO" id="GO:0060271">
    <property type="term" value="P:cilium assembly"/>
    <property type="evidence" value="ECO:0007669"/>
    <property type="project" value="TreeGrafter"/>
</dbReference>
<keyword evidence="6" id="KW-1185">Reference proteome</keyword>
<feature type="domain" description="Centromere protein J C-terminal" evidence="3">
    <location>
        <begin position="704"/>
        <end position="736"/>
    </location>
</feature>
<evidence type="ECO:0000259" key="3">
    <source>
        <dbReference type="Pfam" id="PF07202"/>
    </source>
</evidence>
<name>A0A3N0Z3G6_ANAGA</name>
<dbReference type="Proteomes" id="UP000281406">
    <property type="component" value="Unassembled WGS sequence"/>
</dbReference>
<organism evidence="5 6">
    <name type="scientific">Anabarilius grahami</name>
    <name type="common">Kanglang fish</name>
    <name type="synonym">Barilius grahami</name>
    <dbReference type="NCBI Taxonomy" id="495550"/>
    <lineage>
        <taxon>Eukaryota</taxon>
        <taxon>Metazoa</taxon>
        <taxon>Chordata</taxon>
        <taxon>Craniata</taxon>
        <taxon>Vertebrata</taxon>
        <taxon>Euteleostomi</taxon>
        <taxon>Actinopterygii</taxon>
        <taxon>Neopterygii</taxon>
        <taxon>Teleostei</taxon>
        <taxon>Ostariophysi</taxon>
        <taxon>Cypriniformes</taxon>
        <taxon>Xenocyprididae</taxon>
        <taxon>Xenocypridinae</taxon>
        <taxon>Xenocypridinae incertae sedis</taxon>
        <taxon>Anabarilius</taxon>
    </lineage>
</organism>
<feature type="region of interest" description="Disordered" evidence="2">
    <location>
        <begin position="27"/>
        <end position="90"/>
    </location>
</feature>
<feature type="domain" description="Centromere protein J C-terminal" evidence="3">
    <location>
        <begin position="788"/>
        <end position="821"/>
    </location>
</feature>
<feature type="compositionally biased region" description="Polar residues" evidence="2">
    <location>
        <begin position="48"/>
        <end position="59"/>
    </location>
</feature>
<comment type="caution">
    <text evidence="5">The sequence shown here is derived from an EMBL/GenBank/DDBJ whole genome shotgun (WGS) entry which is preliminary data.</text>
</comment>
<dbReference type="EMBL" id="RJVU01015592">
    <property type="protein sequence ID" value="ROL52488.1"/>
    <property type="molecule type" value="Genomic_DNA"/>
</dbReference>
<feature type="domain" description="CENPJ tubulin-binding region" evidence="4">
    <location>
        <begin position="221"/>
        <end position="283"/>
    </location>
</feature>
<dbReference type="GO" id="GO:0061511">
    <property type="term" value="P:centriole elongation"/>
    <property type="evidence" value="ECO:0007669"/>
    <property type="project" value="TreeGrafter"/>
</dbReference>
<dbReference type="InterPro" id="IPR058029">
    <property type="entry name" value="Tubulin-bd_CENPJ"/>
</dbReference>
<comment type="similarity">
    <text evidence="1">Belongs to the TCP10 family.</text>
</comment>
<dbReference type="GO" id="GO:0005814">
    <property type="term" value="C:centriole"/>
    <property type="evidence" value="ECO:0007669"/>
    <property type="project" value="TreeGrafter"/>
</dbReference>
<feature type="domain" description="Centromere protein J C-terminal" evidence="3">
    <location>
        <begin position="862"/>
        <end position="892"/>
    </location>
</feature>
<dbReference type="GO" id="GO:0005813">
    <property type="term" value="C:centrosome"/>
    <property type="evidence" value="ECO:0007669"/>
    <property type="project" value="TreeGrafter"/>
</dbReference>
<accession>A0A3N0Z3G6</accession>
<dbReference type="PANTHER" id="PTHR10331">
    <property type="entry name" value="T COMPLEX PROTEIN 10"/>
    <property type="match status" value="1"/>
</dbReference>
<feature type="region of interest" description="Disordered" evidence="2">
    <location>
        <begin position="158"/>
        <end position="182"/>
    </location>
</feature>
<evidence type="ECO:0000259" key="4">
    <source>
        <dbReference type="Pfam" id="PF25779"/>
    </source>
</evidence>
<feature type="compositionally biased region" description="Polar residues" evidence="2">
    <location>
        <begin position="452"/>
        <end position="469"/>
    </location>
</feature>
<dbReference type="InterPro" id="IPR047002">
    <property type="entry name" value="Tcp10_C_sf"/>
</dbReference>
<dbReference type="InterPro" id="IPR009852">
    <property type="entry name" value="CENPJ_C_dom"/>
</dbReference>
<feature type="compositionally biased region" description="Polar residues" evidence="2">
    <location>
        <begin position="160"/>
        <end position="182"/>
    </location>
</feature>
<evidence type="ECO:0000256" key="1">
    <source>
        <dbReference type="ARBA" id="ARBA00005627"/>
    </source>
</evidence>
<dbReference type="Gene3D" id="2.60.450.20">
    <property type="match status" value="1"/>
</dbReference>
<dbReference type="Pfam" id="PF25779">
    <property type="entry name" value="Tubulin-bind_CPAP"/>
    <property type="match status" value="1"/>
</dbReference>
<feature type="region of interest" description="Disordered" evidence="2">
    <location>
        <begin position="654"/>
        <end position="675"/>
    </location>
</feature>
<dbReference type="AlphaFoldDB" id="A0A3N0Z3G6"/>
<dbReference type="PANTHER" id="PTHR10331:SF28">
    <property type="entry name" value="CENTROMERE PROTEIN J-LIKE"/>
    <property type="match status" value="1"/>
</dbReference>
<gene>
    <name evidence="5" type="ORF">DPX16_6172</name>
</gene>
<feature type="domain" description="Centromere protein J C-terminal" evidence="3">
    <location>
        <begin position="825"/>
        <end position="858"/>
    </location>
</feature>
<feature type="region of interest" description="Disordered" evidence="2">
    <location>
        <begin position="197"/>
        <end position="228"/>
    </location>
</feature>
<feature type="region of interest" description="Disordered" evidence="2">
    <location>
        <begin position="452"/>
        <end position="558"/>
    </location>
</feature>
<feature type="region of interest" description="Disordered" evidence="2">
    <location>
        <begin position="311"/>
        <end position="332"/>
    </location>
</feature>
<reference evidence="5 6" key="1">
    <citation type="submission" date="2018-10" db="EMBL/GenBank/DDBJ databases">
        <title>Genome assembly for a Yunnan-Guizhou Plateau 3E fish, Anabarilius grahami (Regan), and its evolutionary and genetic applications.</title>
        <authorList>
            <person name="Jiang W."/>
        </authorList>
    </citation>
    <scope>NUCLEOTIDE SEQUENCE [LARGE SCALE GENOMIC DNA]</scope>
    <source>
        <strain evidence="5">AG-KIZ</strain>
        <tissue evidence="5">Muscle</tissue>
    </source>
</reference>
<dbReference type="Pfam" id="PF07202">
    <property type="entry name" value="Tcp10_C"/>
    <property type="match status" value="4"/>
</dbReference>